<proteinExistence type="predicted"/>
<name>A0A8R1XMA9_ONCVO</name>
<keyword evidence="3" id="KW-1185">Reference proteome</keyword>
<reference evidence="3" key="1">
    <citation type="submission" date="2013-10" db="EMBL/GenBank/DDBJ databases">
        <title>Genome sequencing of Onchocerca volvulus.</title>
        <authorList>
            <person name="Cotton J."/>
            <person name="Tsai J."/>
            <person name="Stanley E."/>
            <person name="Tracey A."/>
            <person name="Holroyd N."/>
            <person name="Lustigman S."/>
            <person name="Berriman M."/>
        </authorList>
    </citation>
    <scope>NUCLEOTIDE SEQUENCE</scope>
</reference>
<dbReference type="AlphaFoldDB" id="A0A8R1XMA9"/>
<organism evidence="2 3">
    <name type="scientific">Onchocerca volvulus</name>
    <dbReference type="NCBI Taxonomy" id="6282"/>
    <lineage>
        <taxon>Eukaryota</taxon>
        <taxon>Metazoa</taxon>
        <taxon>Ecdysozoa</taxon>
        <taxon>Nematoda</taxon>
        <taxon>Chromadorea</taxon>
        <taxon>Rhabditida</taxon>
        <taxon>Spirurina</taxon>
        <taxon>Spiruromorpha</taxon>
        <taxon>Filarioidea</taxon>
        <taxon>Onchocercidae</taxon>
        <taxon>Onchocerca</taxon>
    </lineage>
</organism>
<accession>A0A8R1XMA9</accession>
<protein>
    <submittedName>
        <fullName evidence="2">Uncharacterized protein</fullName>
    </submittedName>
</protein>
<reference evidence="2" key="2">
    <citation type="submission" date="2022-06" db="UniProtKB">
        <authorList>
            <consortium name="EnsemblMetazoa"/>
        </authorList>
    </citation>
    <scope>IDENTIFICATION</scope>
</reference>
<sequence>MRCYSFLSVFFISVLVISTTIAKRPFGARGYSEIDEKRYMKIYVNSPFHYSEQIRFLARRFPNTPENAFDIVQLGFLNENETLDLSHGGGNFLPKYPFWFERENYMMSTRILHWIYEKKVIVTGRLRKRINHKSVGFYQTPQETFYAYGGYYTEMIFVKGFSLDEGFPHRYYVQGDKKLVLATAWYPRDRFSETRLSTEYFDKNTVEAYRSYLGNPTSFHGDTDQLILESLGPPMPYHATFNFGGQRAYFAGFFSNSVTAEIMTATSTYTFYLHKNTVEFNNITKTIEKGLYGNNILDRLGSISLVNVGEALVIIYNIPHRFDFTHMHKSVFSKQIAQFSVKWDGPITKIILSDTISNKRFSNFGHDLVFQNITLLQHVDIDNELIQ</sequence>
<dbReference type="EMBL" id="CMVM020000347">
    <property type="status" value="NOT_ANNOTATED_CDS"/>
    <property type="molecule type" value="Genomic_DNA"/>
</dbReference>
<dbReference type="OMA" id="MPYHATF"/>
<evidence type="ECO:0000313" key="3">
    <source>
        <dbReference type="Proteomes" id="UP000024404"/>
    </source>
</evidence>
<evidence type="ECO:0000256" key="1">
    <source>
        <dbReference type="SAM" id="SignalP"/>
    </source>
</evidence>
<feature type="signal peptide" evidence="1">
    <location>
        <begin position="1"/>
        <end position="22"/>
    </location>
</feature>
<evidence type="ECO:0000313" key="2">
    <source>
        <dbReference type="EnsemblMetazoa" id="OVOC11170.1"/>
    </source>
</evidence>
<feature type="chain" id="PRO_5035799039" evidence="1">
    <location>
        <begin position="23"/>
        <end position="387"/>
    </location>
</feature>
<keyword evidence="1" id="KW-0732">Signal</keyword>
<dbReference type="Proteomes" id="UP000024404">
    <property type="component" value="Unassembled WGS sequence"/>
</dbReference>
<dbReference type="EnsemblMetazoa" id="OVOC11170.1">
    <property type="protein sequence ID" value="OVOC11170.1"/>
    <property type="gene ID" value="WBGene00247979"/>
</dbReference>